<dbReference type="GO" id="GO:0009396">
    <property type="term" value="P:folic acid-containing compound biosynthetic process"/>
    <property type="evidence" value="ECO:0007669"/>
    <property type="project" value="TreeGrafter"/>
</dbReference>
<dbReference type="PIRSF" id="PIRSF006806">
    <property type="entry name" value="FTHF_cligase"/>
    <property type="match status" value="1"/>
</dbReference>
<dbReference type="SUPFAM" id="SSF100950">
    <property type="entry name" value="NagB/RpiA/CoA transferase-like"/>
    <property type="match status" value="1"/>
</dbReference>
<dbReference type="InterPro" id="IPR002698">
    <property type="entry name" value="FTHF_cligase"/>
</dbReference>
<name>A0AAX0S3C6_9BACI</name>
<sequence>MIEHKKKLRQEVRSRLMELTKEEHEELSNKIAENLFSLDEWKKAKTIGITISIPPEVPTVRIIEQAWSEGKEVAVPKCDPEKKTMEFKKIMSFNQLESVYYGLLEPVAETNKATIEELDVLVVPGLAFTKEGYRLGFGGGYYDRFLSYYRGATLALTYEVQIIDDLPIEVHDIAVGKLITPTKVLRTYAH</sequence>
<dbReference type="Proteomes" id="UP000220106">
    <property type="component" value="Unassembled WGS sequence"/>
</dbReference>
<reference evidence="6 7" key="1">
    <citation type="submission" date="2017-09" db="EMBL/GenBank/DDBJ databases">
        <title>Large-scale bioinformatics analysis of Bacillus genomes uncovers conserved roles of natural products in bacterial physiology.</title>
        <authorList>
            <consortium name="Agbiome Team Llc"/>
            <person name="Bleich R.M."/>
            <person name="Kirk G.J."/>
            <person name="Santa Maria K.C."/>
            <person name="Allen S.E."/>
            <person name="Farag S."/>
            <person name="Shank E.A."/>
            <person name="Bowers A."/>
        </authorList>
    </citation>
    <scope>NUCLEOTIDE SEQUENCE [LARGE SCALE GENOMIC DNA]</scope>
    <source>
        <strain evidence="6 7">AFS003229</strain>
    </source>
</reference>
<dbReference type="GO" id="GO:0030272">
    <property type="term" value="F:5-formyltetrahydrofolate cyclo-ligase activity"/>
    <property type="evidence" value="ECO:0007669"/>
    <property type="project" value="UniProtKB-EC"/>
</dbReference>
<keyword evidence="5" id="KW-0460">Magnesium</keyword>
<evidence type="ECO:0000256" key="3">
    <source>
        <dbReference type="ARBA" id="ARBA00022840"/>
    </source>
</evidence>
<comment type="catalytic activity">
    <reaction evidence="5">
        <text>(6S)-5-formyl-5,6,7,8-tetrahydrofolate + ATP = (6R)-5,10-methenyltetrahydrofolate + ADP + phosphate</text>
        <dbReference type="Rhea" id="RHEA:10488"/>
        <dbReference type="ChEBI" id="CHEBI:30616"/>
        <dbReference type="ChEBI" id="CHEBI:43474"/>
        <dbReference type="ChEBI" id="CHEBI:57455"/>
        <dbReference type="ChEBI" id="CHEBI:57457"/>
        <dbReference type="ChEBI" id="CHEBI:456216"/>
        <dbReference type="EC" id="6.3.3.2"/>
    </reaction>
</comment>
<keyword evidence="3 4" id="KW-0067">ATP-binding</keyword>
<dbReference type="AlphaFoldDB" id="A0AAX0S3C6"/>
<keyword evidence="2 4" id="KW-0547">Nucleotide-binding</keyword>
<comment type="similarity">
    <text evidence="1 5">Belongs to the 5-formyltetrahydrofolate cyclo-ligase family.</text>
</comment>
<proteinExistence type="inferred from homology"/>
<dbReference type="GO" id="GO:0046872">
    <property type="term" value="F:metal ion binding"/>
    <property type="evidence" value="ECO:0007669"/>
    <property type="project" value="UniProtKB-KW"/>
</dbReference>
<keyword evidence="5" id="KW-0479">Metal-binding</keyword>
<evidence type="ECO:0000313" key="6">
    <source>
        <dbReference type="EMBL" id="PEJ30991.1"/>
    </source>
</evidence>
<feature type="binding site" evidence="4">
    <location>
        <position position="51"/>
    </location>
    <ligand>
        <name>substrate</name>
    </ligand>
</feature>
<dbReference type="NCBIfam" id="TIGR02727">
    <property type="entry name" value="MTHFS_bact"/>
    <property type="match status" value="1"/>
</dbReference>
<dbReference type="Pfam" id="PF01812">
    <property type="entry name" value="5-FTHF_cyc-lig"/>
    <property type="match status" value="1"/>
</dbReference>
<evidence type="ECO:0000256" key="5">
    <source>
        <dbReference type="RuleBase" id="RU361279"/>
    </source>
</evidence>
<feature type="binding site" evidence="4">
    <location>
        <begin position="134"/>
        <end position="142"/>
    </location>
    <ligand>
        <name>ATP</name>
        <dbReference type="ChEBI" id="CHEBI:30616"/>
    </ligand>
</feature>
<gene>
    <name evidence="6" type="ORF">CN689_16970</name>
</gene>
<comment type="caution">
    <text evidence="6">The sequence shown here is derived from an EMBL/GenBank/DDBJ whole genome shotgun (WGS) entry which is preliminary data.</text>
</comment>
<dbReference type="PANTHER" id="PTHR23407">
    <property type="entry name" value="ATPASE INHIBITOR/5-FORMYLTETRAHYDROFOLATE CYCLO-LIGASE"/>
    <property type="match status" value="1"/>
</dbReference>
<dbReference type="RefSeq" id="WP_098176726.1">
    <property type="nucleotide sequence ID" value="NZ_NUEQ01000032.1"/>
</dbReference>
<protein>
    <recommendedName>
        <fullName evidence="5">5-formyltetrahydrofolate cyclo-ligase</fullName>
        <ecNumber evidence="5">6.3.3.2</ecNumber>
    </recommendedName>
</protein>
<dbReference type="EC" id="6.3.3.2" evidence="5"/>
<evidence type="ECO:0000313" key="7">
    <source>
        <dbReference type="Proteomes" id="UP000220106"/>
    </source>
</evidence>
<comment type="cofactor">
    <cofactor evidence="5">
        <name>Mg(2+)</name>
        <dbReference type="ChEBI" id="CHEBI:18420"/>
    </cofactor>
</comment>
<feature type="binding site" evidence="4">
    <location>
        <position position="56"/>
    </location>
    <ligand>
        <name>substrate</name>
    </ligand>
</feature>
<dbReference type="PANTHER" id="PTHR23407:SF1">
    <property type="entry name" value="5-FORMYLTETRAHYDROFOLATE CYCLO-LIGASE"/>
    <property type="match status" value="1"/>
</dbReference>
<evidence type="ECO:0000256" key="1">
    <source>
        <dbReference type="ARBA" id="ARBA00010638"/>
    </source>
</evidence>
<organism evidence="6 7">
    <name type="scientific">Peribacillus butanolivorans</name>
    <dbReference type="NCBI Taxonomy" id="421767"/>
    <lineage>
        <taxon>Bacteria</taxon>
        <taxon>Bacillati</taxon>
        <taxon>Bacillota</taxon>
        <taxon>Bacilli</taxon>
        <taxon>Bacillales</taxon>
        <taxon>Bacillaceae</taxon>
        <taxon>Peribacillus</taxon>
    </lineage>
</organism>
<evidence type="ECO:0000256" key="4">
    <source>
        <dbReference type="PIRSR" id="PIRSR006806-1"/>
    </source>
</evidence>
<evidence type="ECO:0000256" key="2">
    <source>
        <dbReference type="ARBA" id="ARBA00022741"/>
    </source>
</evidence>
<dbReference type="EMBL" id="NUEQ01000032">
    <property type="protein sequence ID" value="PEJ30991.1"/>
    <property type="molecule type" value="Genomic_DNA"/>
</dbReference>
<dbReference type="InterPro" id="IPR024185">
    <property type="entry name" value="FTHF_cligase-like_sf"/>
</dbReference>
<dbReference type="InterPro" id="IPR037171">
    <property type="entry name" value="NagB/RpiA_transferase-like"/>
</dbReference>
<accession>A0AAX0S3C6</accession>
<dbReference type="GO" id="GO:0035999">
    <property type="term" value="P:tetrahydrofolate interconversion"/>
    <property type="evidence" value="ECO:0007669"/>
    <property type="project" value="TreeGrafter"/>
</dbReference>
<dbReference type="Gene3D" id="3.40.50.10420">
    <property type="entry name" value="NagB/RpiA/CoA transferase-like"/>
    <property type="match status" value="1"/>
</dbReference>
<feature type="binding site" evidence="4">
    <location>
        <begin position="5"/>
        <end position="9"/>
    </location>
    <ligand>
        <name>ATP</name>
        <dbReference type="ChEBI" id="CHEBI:30616"/>
    </ligand>
</feature>
<dbReference type="GO" id="GO:0005524">
    <property type="term" value="F:ATP binding"/>
    <property type="evidence" value="ECO:0007669"/>
    <property type="project" value="UniProtKB-KW"/>
</dbReference>